<keyword evidence="1" id="KW-0812">Transmembrane</keyword>
<organism evidence="2 3">
    <name type="scientific">Archangium gephyra</name>
    <dbReference type="NCBI Taxonomy" id="48"/>
    <lineage>
        <taxon>Bacteria</taxon>
        <taxon>Pseudomonadati</taxon>
        <taxon>Myxococcota</taxon>
        <taxon>Myxococcia</taxon>
        <taxon>Myxococcales</taxon>
        <taxon>Cystobacterineae</taxon>
        <taxon>Archangiaceae</taxon>
        <taxon>Archangium</taxon>
    </lineage>
</organism>
<evidence type="ECO:0000313" key="2">
    <source>
        <dbReference type="EMBL" id="PZR14883.1"/>
    </source>
</evidence>
<evidence type="ECO:0008006" key="4">
    <source>
        <dbReference type="Google" id="ProtNLM"/>
    </source>
</evidence>
<evidence type="ECO:0000256" key="1">
    <source>
        <dbReference type="SAM" id="Phobius"/>
    </source>
</evidence>
<feature type="transmembrane region" description="Helical" evidence="1">
    <location>
        <begin position="108"/>
        <end position="129"/>
    </location>
</feature>
<accession>A0A2W5TNI4</accession>
<dbReference type="PANTHER" id="PTHR31303:SF1">
    <property type="entry name" value="CTP-DEPENDENT DIACYLGLYCEROL KINASE 1"/>
    <property type="match status" value="1"/>
</dbReference>
<feature type="transmembrane region" description="Helical" evidence="1">
    <location>
        <begin position="191"/>
        <end position="212"/>
    </location>
</feature>
<gene>
    <name evidence="2" type="ORF">DI536_08845</name>
</gene>
<name>A0A2W5TNI4_9BACT</name>
<proteinExistence type="predicted"/>
<reference evidence="2 3" key="1">
    <citation type="submission" date="2017-08" db="EMBL/GenBank/DDBJ databases">
        <title>Infants hospitalized years apart are colonized by the same room-sourced microbial strains.</title>
        <authorList>
            <person name="Brooks B."/>
            <person name="Olm M.R."/>
            <person name="Firek B.A."/>
            <person name="Baker R."/>
            <person name="Thomas B.C."/>
            <person name="Morowitz M.J."/>
            <person name="Banfield J.F."/>
        </authorList>
    </citation>
    <scope>NUCLEOTIDE SEQUENCE [LARGE SCALE GENOMIC DNA]</scope>
    <source>
        <strain evidence="2">S2_003_000_R2_14</strain>
    </source>
</reference>
<keyword evidence="1" id="KW-1133">Transmembrane helix</keyword>
<dbReference type="GO" id="GO:0004143">
    <property type="term" value="F:ATP-dependent diacylglycerol kinase activity"/>
    <property type="evidence" value="ECO:0007669"/>
    <property type="project" value="InterPro"/>
</dbReference>
<keyword evidence="1" id="KW-0472">Membrane</keyword>
<dbReference type="EMBL" id="QFQP01000006">
    <property type="protein sequence ID" value="PZR14883.1"/>
    <property type="molecule type" value="Genomic_DNA"/>
</dbReference>
<feature type="transmembrane region" description="Helical" evidence="1">
    <location>
        <begin position="257"/>
        <end position="275"/>
    </location>
</feature>
<sequence length="297" mass="32140">MTSAELVEDRDLALELHRLLSDIDPVRWRAEMAAAWKKGLAELQPKLERRHATLADTLKAELPATDTRSSWLTFKQRMQPAYMELARGLQLQSIHVPSLRPTNYRRSLLHVASGAFAVFAIEALPWPVLTGIAVAWATFAWGCEISRRISPRINALLMKVFGPVAHEHESHRVNSATWYATALLLLSLTQQPLWCVAGVAVLGIGDPVAGLVGRRFGRIRLMHGRSLEGTAAFFASSLLVVFALFVAFHGVSVGTALLLAGAAGLAGAIAELVSLRVDDNFSIPLSAAAGVALVSLL</sequence>
<dbReference type="AlphaFoldDB" id="A0A2W5TNI4"/>
<protein>
    <recommendedName>
        <fullName evidence="4">Phosphatidate cytidylyltransferase</fullName>
    </recommendedName>
</protein>
<dbReference type="Proteomes" id="UP000249061">
    <property type="component" value="Unassembled WGS sequence"/>
</dbReference>
<feature type="transmembrane region" description="Helical" evidence="1">
    <location>
        <begin position="232"/>
        <end position="251"/>
    </location>
</feature>
<dbReference type="InterPro" id="IPR037997">
    <property type="entry name" value="Dgk1-like"/>
</dbReference>
<dbReference type="PANTHER" id="PTHR31303">
    <property type="entry name" value="CTP-DEPENDENT DIACYLGLYCEROL KINASE 1"/>
    <property type="match status" value="1"/>
</dbReference>
<evidence type="ECO:0000313" key="3">
    <source>
        <dbReference type="Proteomes" id="UP000249061"/>
    </source>
</evidence>
<comment type="caution">
    <text evidence="2">The sequence shown here is derived from an EMBL/GenBank/DDBJ whole genome shotgun (WGS) entry which is preliminary data.</text>
</comment>